<evidence type="ECO:0000256" key="1">
    <source>
        <dbReference type="SAM" id="MobiDB-lite"/>
    </source>
</evidence>
<dbReference type="Gene3D" id="3.80.10.10">
    <property type="entry name" value="Ribonuclease Inhibitor"/>
    <property type="match status" value="1"/>
</dbReference>
<protein>
    <recommendedName>
        <fullName evidence="2">Zer-1-like leucine-rich repeats region domain-containing protein</fullName>
    </recommendedName>
</protein>
<reference evidence="3" key="1">
    <citation type="journal article" date="2014" name="Front. Microbiol.">
        <title>High frequency of phylogenetically diverse reductive dehalogenase-homologous genes in deep subseafloor sedimentary metagenomes.</title>
        <authorList>
            <person name="Kawai M."/>
            <person name="Futagami T."/>
            <person name="Toyoda A."/>
            <person name="Takaki Y."/>
            <person name="Nishi S."/>
            <person name="Hori S."/>
            <person name="Arai W."/>
            <person name="Tsubouchi T."/>
            <person name="Morono Y."/>
            <person name="Uchiyama I."/>
            <person name="Ito T."/>
            <person name="Fujiyama A."/>
            <person name="Inagaki F."/>
            <person name="Takami H."/>
        </authorList>
    </citation>
    <scope>NUCLEOTIDE SEQUENCE</scope>
    <source>
        <strain evidence="3">Expedition CK06-06</strain>
    </source>
</reference>
<dbReference type="Pfam" id="PF25013">
    <property type="entry name" value="LRR_Zer-1"/>
    <property type="match status" value="1"/>
</dbReference>
<dbReference type="InterPro" id="IPR051341">
    <property type="entry name" value="Zyg-11_UBL_adapter"/>
</dbReference>
<evidence type="ECO:0000313" key="3">
    <source>
        <dbReference type="EMBL" id="GAG02103.1"/>
    </source>
</evidence>
<gene>
    <name evidence="3" type="ORF">S01H1_45706</name>
</gene>
<feature type="compositionally biased region" description="Basic residues" evidence="1">
    <location>
        <begin position="1"/>
        <end position="10"/>
    </location>
</feature>
<feature type="region of interest" description="Disordered" evidence="1">
    <location>
        <begin position="1"/>
        <end position="43"/>
    </location>
</feature>
<dbReference type="PANTHER" id="PTHR12904">
    <property type="match status" value="1"/>
</dbReference>
<sequence length="136" mass="14943">MHRAPRHGKSAPRNGEEKEEDEEKQEKELLGRKTKKKTLNRNTDVQTGRFDRISARPRQLLMGFADLEVLDLSGTGVTNAGLACLSAFKKLQTLSLHNTGISGKGLAEIAKLKTLKCLELSQTSVGSSLELLENLT</sequence>
<dbReference type="InterPro" id="IPR032675">
    <property type="entry name" value="LRR_dom_sf"/>
</dbReference>
<feature type="domain" description="Zer-1-like leucine-rich repeats region" evidence="2">
    <location>
        <begin position="59"/>
        <end position="124"/>
    </location>
</feature>
<dbReference type="EMBL" id="BARS01029224">
    <property type="protein sequence ID" value="GAG02103.1"/>
    <property type="molecule type" value="Genomic_DNA"/>
</dbReference>
<comment type="caution">
    <text evidence="3">The sequence shown here is derived from an EMBL/GenBank/DDBJ whole genome shotgun (WGS) entry which is preliminary data.</text>
</comment>
<proteinExistence type="predicted"/>
<accession>X0UP83</accession>
<evidence type="ECO:0000259" key="2">
    <source>
        <dbReference type="Pfam" id="PF25013"/>
    </source>
</evidence>
<dbReference type="SUPFAM" id="SSF52047">
    <property type="entry name" value="RNI-like"/>
    <property type="match status" value="1"/>
</dbReference>
<name>X0UP83_9ZZZZ</name>
<dbReference type="AlphaFoldDB" id="X0UP83"/>
<dbReference type="PANTHER" id="PTHR12904:SF23">
    <property type="entry name" value="PROTEIN ZER-1 HOMOLOG"/>
    <property type="match status" value="1"/>
</dbReference>
<dbReference type="InterPro" id="IPR056845">
    <property type="entry name" value="LRR_Zer-1"/>
</dbReference>
<organism evidence="3">
    <name type="scientific">marine sediment metagenome</name>
    <dbReference type="NCBI Taxonomy" id="412755"/>
    <lineage>
        <taxon>unclassified sequences</taxon>
        <taxon>metagenomes</taxon>
        <taxon>ecological metagenomes</taxon>
    </lineage>
</organism>